<reference evidence="2 3" key="1">
    <citation type="journal article" date="2003" name="Nature">
        <title>The genome sequence of the filamentous fungus Neurospora crassa.</title>
        <authorList>
            <person name="Galagan J.E."/>
            <person name="Calvo S.E."/>
            <person name="Borkovich K.A."/>
            <person name="Selker E.U."/>
            <person name="Read N.D."/>
            <person name="Jaffe D."/>
            <person name="FitzHugh W."/>
            <person name="Ma L.J."/>
            <person name="Smirnov S."/>
            <person name="Purcell S."/>
            <person name="Rehman B."/>
            <person name="Elkins T."/>
            <person name="Engels R."/>
            <person name="Wang S."/>
            <person name="Nielsen C.B."/>
            <person name="Butler J."/>
            <person name="Endrizzi M."/>
            <person name="Qui D."/>
            <person name="Ianakiev P."/>
            <person name="Bell-Pedersen D."/>
            <person name="Nelson M.A."/>
            <person name="Werner-Washburne M."/>
            <person name="Selitrennikoff C.P."/>
            <person name="Kinsey J.A."/>
            <person name="Braun E.L."/>
            <person name="Zelter A."/>
            <person name="Schulte U."/>
            <person name="Kothe G.O."/>
            <person name="Jedd G."/>
            <person name="Mewes W."/>
            <person name="Staben C."/>
            <person name="Marcotte E."/>
            <person name="Greenberg D."/>
            <person name="Roy A."/>
            <person name="Foley K."/>
            <person name="Naylor J."/>
            <person name="Stange-Thomann N."/>
            <person name="Barrett R."/>
            <person name="Gnerre S."/>
            <person name="Kamal M."/>
            <person name="Kamvysselis M."/>
            <person name="Mauceli E."/>
            <person name="Bielke C."/>
            <person name="Rudd S."/>
            <person name="Frishman D."/>
            <person name="Krystofova S."/>
            <person name="Rasmussen C."/>
            <person name="Metzenberg R.L."/>
            <person name="Perkins D.D."/>
            <person name="Kroken S."/>
            <person name="Cogoni C."/>
            <person name="Macino G."/>
            <person name="Catcheside D."/>
            <person name="Li W."/>
            <person name="Pratt R.J."/>
            <person name="Osmani S.A."/>
            <person name="DeSouza C.P."/>
            <person name="Glass L."/>
            <person name="Orbach M.J."/>
            <person name="Berglund J.A."/>
            <person name="Voelker R."/>
            <person name="Yarden O."/>
            <person name="Plamann M."/>
            <person name="Seiler S."/>
            <person name="Dunlap J."/>
            <person name="Radford A."/>
            <person name="Aramayo R."/>
            <person name="Natvig D.O."/>
            <person name="Alex L.A."/>
            <person name="Mannhaupt G."/>
            <person name="Ebbole D.J."/>
            <person name="Freitag M."/>
            <person name="Paulsen I."/>
            <person name="Sachs M.S."/>
            <person name="Lander E.S."/>
            <person name="Nusbaum C."/>
            <person name="Birren B."/>
        </authorList>
    </citation>
    <scope>NUCLEOTIDE SEQUENCE [LARGE SCALE GENOMIC DNA]</scope>
    <source>
        <strain evidence="3">ATCC 24698 / 74-OR23-1A / CBS 708.71 / DSM 1257 / FGSC 987</strain>
    </source>
</reference>
<feature type="region of interest" description="Disordered" evidence="1">
    <location>
        <begin position="1"/>
        <end position="116"/>
    </location>
</feature>
<feature type="compositionally biased region" description="Low complexity" evidence="1">
    <location>
        <begin position="66"/>
        <end position="82"/>
    </location>
</feature>
<proteinExistence type="predicted"/>
<dbReference type="SMR" id="V5IMZ7"/>
<gene>
    <name evidence="2" type="ORF">NCU09968</name>
</gene>
<evidence type="ECO:0000313" key="3">
    <source>
        <dbReference type="Proteomes" id="UP000001805"/>
    </source>
</evidence>
<feature type="compositionally biased region" description="Acidic residues" evidence="1">
    <location>
        <begin position="446"/>
        <end position="457"/>
    </location>
</feature>
<keyword evidence="3" id="KW-1185">Reference proteome</keyword>
<feature type="compositionally biased region" description="Low complexity" evidence="1">
    <location>
        <begin position="416"/>
        <end position="425"/>
    </location>
</feature>
<name>V5IMZ7_NEUCR</name>
<accession>V5IMZ7</accession>
<feature type="compositionally biased region" description="Low complexity" evidence="1">
    <location>
        <begin position="37"/>
        <end position="51"/>
    </location>
</feature>
<feature type="region of interest" description="Disordered" evidence="1">
    <location>
        <begin position="1018"/>
        <end position="1251"/>
    </location>
</feature>
<feature type="compositionally biased region" description="Polar residues" evidence="1">
    <location>
        <begin position="1157"/>
        <end position="1179"/>
    </location>
</feature>
<feature type="compositionally biased region" description="Polar residues" evidence="1">
    <location>
        <begin position="1187"/>
        <end position="1207"/>
    </location>
</feature>
<feature type="region of interest" description="Disordered" evidence="1">
    <location>
        <begin position="827"/>
        <end position="881"/>
    </location>
</feature>
<dbReference type="RefSeq" id="XP_011395020.1">
    <property type="nucleotide sequence ID" value="XM_011396718.1"/>
</dbReference>
<dbReference type="InParanoid" id="V5IMZ7"/>
<dbReference type="VEuPathDB" id="FungiDB:NCU09968"/>
<dbReference type="PANTHER" id="PTHR24216:SF65">
    <property type="entry name" value="PAXILLIN-LIKE PROTEIN 1"/>
    <property type="match status" value="1"/>
</dbReference>
<feature type="compositionally biased region" description="Pro residues" evidence="1">
    <location>
        <begin position="847"/>
        <end position="865"/>
    </location>
</feature>
<dbReference type="OrthoDB" id="4769032at2759"/>
<dbReference type="PANTHER" id="PTHR24216">
    <property type="entry name" value="PAXILLIN-RELATED"/>
    <property type="match status" value="1"/>
</dbReference>
<feature type="compositionally biased region" description="Basic residues" evidence="1">
    <location>
        <begin position="1233"/>
        <end position="1246"/>
    </location>
</feature>
<dbReference type="GeneID" id="3874157"/>
<dbReference type="EMBL" id="CM002241">
    <property type="protein sequence ID" value="ESA42111.1"/>
    <property type="molecule type" value="Genomic_DNA"/>
</dbReference>
<sequence>MADDDEGIPPPPLRTEGGAASKRKHQESATTEHVQAPGASQSPGVQQPQPSDTMHETPASAPTNQSPAEGSASAPGVASSGRASRRHRQLLPRTPAEPTRRKPTASGSILRGSKEKHTINELQEAYPGAFRPLKRSSFLKIVNLDFRMTNIKWKPDPTNPSDDELNKMKNRIDPLNRKIFFVFCSNALSACVAHTVFPDVPTTSETFLSLYIYTMERFGTYKQEMLWNRFYKTVIGWVRDFKSDFRFHIEYADLDKDGYFYDHDVEHTKKWAYARLDESLFSYLFSFITPYLDWEQNFTDRNSLRFFFLKKVYIETLREVAQVYMLEQRNMIKHGRGNVKFVHKSSNWLKLKDPRAKASSTFENLSVHPDFRKVELNTFIWRENVPLLTPAVEAQFNPTAFWEQHGTSHSPPPEASSPSSDSSSPDAMPVGSGAYLDLATTTTNVEDDLYGVSDDDEVRGVDVPDPFDDEMFVQQDESQPQPPKRARFKSPTPDPPPPESSGKKRPLEASSQGHSLVISKDQHSAIMAWLNEQMMDPEMRPQKTMLLKHIEVLRDTARNFDDFFMGLKRHAQHLKNTPFKPPPPGKTMELPPTKPMTITPIPAPTFPMPKPKTAPAPAPSIESIKAVKETPIPPPSIGPYKPKATPATELPIADKPIADKPIADKPIADKLPRIFVPSAKTPEDRAIFNKVVADINATKKFLFEHGRHAQLQDAVDFINEQNQDSIDWTTRGKNILEFLKELRESTIPRVKTEDDQKWHDKLQQKLMEARQRFPRDSKEENRINEFMLQQVKANGNNWSAFASNTMQFIDCEILPLPTKPEPRFVLVESSSSESSSGSESEVVSPKPVSPAPMSPKPVSPKPPTSPALIGSPPSPKTDAEIQKHTEAIQELELLRRSFSSDIRIQLDEYVDSQYDNHDIDWVVRGDNILRYLRRLCKISTPPPPPTAQEKYETLYSESLYDFQASDMPERFVDELKAQKDLVDNSTDADLQTWEAKTGYIDYAYRRIKASFFDEKEAAEKKEQEHRDAVAAQKIAEDEEKMKKAAEEHRRRRQAEEARKKEDAARAARDAEEARKKEDAALAQSYRLSPIPDSSPNKAISPFKHFEHRPSPHQSPVKPLPIPLPIPAINAPVATSTPQRQLRPRPSFTMETAASRARQVSQESTPAPASTLRRTASTRGSLRGRARQQASATPDPNRMSTRSQSRTSGAAAANSPPADTPPGHARGGRETSRGRGKRGGRGARSNHHHYDDFDFEDLIADESIDPLDFYQERITLYRAGYV</sequence>
<dbReference type="HOGENOM" id="CLU_263072_0_0_1"/>
<evidence type="ECO:0000256" key="1">
    <source>
        <dbReference type="SAM" id="MobiDB-lite"/>
    </source>
</evidence>
<feature type="compositionally biased region" description="Basic and acidic residues" evidence="1">
    <location>
        <begin position="1018"/>
        <end position="1028"/>
    </location>
</feature>
<feature type="region of interest" description="Disordered" evidence="1">
    <location>
        <begin position="402"/>
        <end position="433"/>
    </location>
</feature>
<organism evidence="2 3">
    <name type="scientific">Neurospora crassa (strain ATCC 24698 / 74-OR23-1A / CBS 708.71 / DSM 1257 / FGSC 987)</name>
    <dbReference type="NCBI Taxonomy" id="367110"/>
    <lineage>
        <taxon>Eukaryota</taxon>
        <taxon>Fungi</taxon>
        <taxon>Dikarya</taxon>
        <taxon>Ascomycota</taxon>
        <taxon>Pezizomycotina</taxon>
        <taxon>Sordariomycetes</taxon>
        <taxon>Sordariomycetidae</taxon>
        <taxon>Sordariales</taxon>
        <taxon>Sordariaceae</taxon>
        <taxon>Neurospora</taxon>
    </lineage>
</organism>
<protein>
    <submittedName>
        <fullName evidence="2">Uncharacterized protein</fullName>
    </submittedName>
</protein>
<dbReference type="Proteomes" id="UP000001805">
    <property type="component" value="Chromosome 5, Linkage Group VI"/>
</dbReference>
<feature type="region of interest" description="Disordered" evidence="1">
    <location>
        <begin position="446"/>
        <end position="514"/>
    </location>
</feature>
<feature type="compositionally biased region" description="Low complexity" evidence="1">
    <location>
        <begin position="827"/>
        <end position="846"/>
    </location>
</feature>
<dbReference type="KEGG" id="ncr:NCU09968"/>
<dbReference type="PaxDb" id="5141-EFNCRP00000006996"/>
<feature type="compositionally biased region" description="Basic and acidic residues" evidence="1">
    <location>
        <begin position="1039"/>
        <end position="1079"/>
    </location>
</feature>
<evidence type="ECO:0000313" key="2">
    <source>
        <dbReference type="EMBL" id="ESA42111.1"/>
    </source>
</evidence>